<feature type="region of interest" description="Disordered" evidence="7">
    <location>
        <begin position="429"/>
        <end position="453"/>
    </location>
</feature>
<protein>
    <recommendedName>
        <fullName evidence="14">NB-ARC domain-containing protein</fullName>
    </recommendedName>
</protein>
<dbReference type="GO" id="GO:0002758">
    <property type="term" value="P:innate immune response-activating signaling pathway"/>
    <property type="evidence" value="ECO:0007669"/>
    <property type="project" value="UniProtKB-ARBA"/>
</dbReference>
<evidence type="ECO:0000256" key="3">
    <source>
        <dbReference type="ARBA" id="ARBA00022737"/>
    </source>
</evidence>
<evidence type="ECO:0000259" key="10">
    <source>
        <dbReference type="Pfam" id="PF23559"/>
    </source>
</evidence>
<dbReference type="SUPFAM" id="SSF52540">
    <property type="entry name" value="P-loop containing nucleoside triphosphate hydrolases"/>
    <property type="match status" value="2"/>
</dbReference>
<dbReference type="Gene3D" id="1.10.10.10">
    <property type="entry name" value="Winged helix-like DNA-binding domain superfamily/Winged helix DNA-binding domain"/>
    <property type="match status" value="1"/>
</dbReference>
<organism evidence="12">
    <name type="scientific">Triticum aestivum</name>
    <name type="common">Wheat</name>
    <dbReference type="NCBI Taxonomy" id="4565"/>
    <lineage>
        <taxon>Eukaryota</taxon>
        <taxon>Viridiplantae</taxon>
        <taxon>Streptophyta</taxon>
        <taxon>Embryophyta</taxon>
        <taxon>Tracheophyta</taxon>
        <taxon>Spermatophyta</taxon>
        <taxon>Magnoliopsida</taxon>
        <taxon>Liliopsida</taxon>
        <taxon>Poales</taxon>
        <taxon>Poaceae</taxon>
        <taxon>BOP clade</taxon>
        <taxon>Pooideae</taxon>
        <taxon>Triticodae</taxon>
        <taxon>Triticeae</taxon>
        <taxon>Triticinae</taxon>
        <taxon>Triticum</taxon>
    </lineage>
</organism>
<dbReference type="STRING" id="4565.A0A3B6NHQ3"/>
<dbReference type="Proteomes" id="UP000019116">
    <property type="component" value="Chromosome 6A"/>
</dbReference>
<dbReference type="InterPro" id="IPR027417">
    <property type="entry name" value="P-loop_NTPase"/>
</dbReference>
<accession>A0A3B6NHQ3</accession>
<dbReference type="InterPro" id="IPR036388">
    <property type="entry name" value="WH-like_DNA-bd_sf"/>
</dbReference>
<evidence type="ECO:0000313" key="12">
    <source>
        <dbReference type="EnsemblPlants" id="TraesCS6A02G027600.1"/>
    </source>
</evidence>
<dbReference type="InterPro" id="IPR038005">
    <property type="entry name" value="RX-like_CC"/>
</dbReference>
<dbReference type="Gramene" id="TraesCS6A02G027600.1">
    <property type="protein sequence ID" value="TraesCS6A02G027600.1"/>
    <property type="gene ID" value="TraesCS6A02G027600"/>
</dbReference>
<keyword evidence="13" id="KW-1185">Reference proteome</keyword>
<keyword evidence="5" id="KW-0611">Plant defense</keyword>
<proteinExistence type="inferred from homology"/>
<dbReference type="PANTHER" id="PTHR23155">
    <property type="entry name" value="DISEASE RESISTANCE PROTEIN RP"/>
    <property type="match status" value="1"/>
</dbReference>
<evidence type="ECO:0000313" key="13">
    <source>
        <dbReference type="Proteomes" id="UP000019116"/>
    </source>
</evidence>
<evidence type="ECO:0000259" key="9">
    <source>
        <dbReference type="Pfam" id="PF18052"/>
    </source>
</evidence>
<dbReference type="Gramene" id="TraesCS6A03G0061900.1">
    <property type="protein sequence ID" value="TraesCS6A03G0061900.1.CDS"/>
    <property type="gene ID" value="TraesCS6A03G0061900"/>
</dbReference>
<evidence type="ECO:0008006" key="14">
    <source>
        <dbReference type="Google" id="ProtNLM"/>
    </source>
</evidence>
<dbReference type="PaxDb" id="4565-Traes_6AS_6C330B811.1"/>
<dbReference type="InterPro" id="IPR042197">
    <property type="entry name" value="Apaf_helical"/>
</dbReference>
<dbReference type="EnsemblPlants" id="TraesCS6A02G027600.1">
    <property type="protein sequence ID" value="TraesCS6A02G027600.1"/>
    <property type="gene ID" value="TraesCS6A02G027600"/>
</dbReference>
<evidence type="ECO:0000256" key="2">
    <source>
        <dbReference type="ARBA" id="ARBA00022614"/>
    </source>
</evidence>
<dbReference type="GO" id="GO:0009626">
    <property type="term" value="P:plant-type hypersensitive response"/>
    <property type="evidence" value="ECO:0007669"/>
    <property type="project" value="UniProtKB-ARBA"/>
</dbReference>
<feature type="compositionally biased region" description="Basic and acidic residues" evidence="7">
    <location>
        <begin position="434"/>
        <end position="443"/>
    </location>
</feature>
<reference evidence="12" key="1">
    <citation type="submission" date="2018-08" db="EMBL/GenBank/DDBJ databases">
        <authorList>
            <person name="Rossello M."/>
        </authorList>
    </citation>
    <scope>NUCLEOTIDE SEQUENCE [LARGE SCALE GENOMIC DNA]</scope>
    <source>
        <strain evidence="12">cv. Chinese Spring</strain>
    </source>
</reference>
<dbReference type="InterPro" id="IPR055414">
    <property type="entry name" value="LRR_R13L4/SHOC2-like"/>
</dbReference>
<evidence type="ECO:0000256" key="5">
    <source>
        <dbReference type="ARBA" id="ARBA00022821"/>
    </source>
</evidence>
<evidence type="ECO:0000259" key="11">
    <source>
        <dbReference type="Pfam" id="PF23598"/>
    </source>
</evidence>
<gene>
    <name evidence="12" type="primary">LOC123131687</name>
</gene>
<dbReference type="Gene3D" id="1.20.5.4130">
    <property type="match status" value="1"/>
</dbReference>
<dbReference type="OMA" id="ISTIKEW"/>
<feature type="domain" description="Disease resistance R13L4/SHOC-2-like LRR" evidence="11">
    <location>
        <begin position="1030"/>
        <end position="1262"/>
    </location>
</feature>
<dbReference type="GO" id="GO:0042742">
    <property type="term" value="P:defense response to bacterium"/>
    <property type="evidence" value="ECO:0007669"/>
    <property type="project" value="UniProtKB-ARBA"/>
</dbReference>
<dbReference type="InterPro" id="IPR041118">
    <property type="entry name" value="Rx_N"/>
</dbReference>
<feature type="domain" description="NB-ARC" evidence="8">
    <location>
        <begin position="482"/>
        <end position="649"/>
    </location>
</feature>
<keyword evidence="3" id="KW-0677">Repeat</keyword>
<dbReference type="GeneID" id="123131687"/>
<dbReference type="Pfam" id="PF23598">
    <property type="entry name" value="LRR_14"/>
    <property type="match status" value="2"/>
</dbReference>
<dbReference type="OrthoDB" id="10285742at2759"/>
<dbReference type="SMR" id="A0A3B6NHQ3"/>
<dbReference type="InterPro" id="IPR002182">
    <property type="entry name" value="NB-ARC"/>
</dbReference>
<dbReference type="FunFam" id="1.10.10.10:FF:000322">
    <property type="entry name" value="Probable disease resistance protein At1g63360"/>
    <property type="match status" value="1"/>
</dbReference>
<dbReference type="Gene3D" id="3.80.10.10">
    <property type="entry name" value="Ribonuclease Inhibitor"/>
    <property type="match status" value="2"/>
</dbReference>
<dbReference type="Gene3D" id="1.10.8.430">
    <property type="entry name" value="Helical domain of apoptotic protease-activating factors"/>
    <property type="match status" value="1"/>
</dbReference>
<feature type="domain" description="Disease resistance protein winged helix" evidence="10">
    <location>
        <begin position="745"/>
        <end position="816"/>
    </location>
</feature>
<dbReference type="CDD" id="cd14798">
    <property type="entry name" value="RX-CC_like"/>
    <property type="match status" value="1"/>
</dbReference>
<dbReference type="InterPro" id="IPR032675">
    <property type="entry name" value="LRR_dom_sf"/>
</dbReference>
<dbReference type="Pfam" id="PF18052">
    <property type="entry name" value="Rx_N"/>
    <property type="match status" value="1"/>
</dbReference>
<name>A0A3B6NHQ3_WHEAT</name>
<dbReference type="InterPro" id="IPR058922">
    <property type="entry name" value="WHD_DRP"/>
</dbReference>
<feature type="domain" description="Disease resistance N-terminal" evidence="9">
    <location>
        <begin position="14"/>
        <end position="94"/>
    </location>
</feature>
<evidence type="ECO:0000256" key="7">
    <source>
        <dbReference type="SAM" id="MobiDB-lite"/>
    </source>
</evidence>
<evidence type="ECO:0000259" key="8">
    <source>
        <dbReference type="Pfam" id="PF00931"/>
    </source>
</evidence>
<keyword evidence="6" id="KW-0175">Coiled coil</keyword>
<dbReference type="PRINTS" id="PR00364">
    <property type="entry name" value="DISEASERSIST"/>
</dbReference>
<dbReference type="Pfam" id="PF23559">
    <property type="entry name" value="WHD_DRP"/>
    <property type="match status" value="1"/>
</dbReference>
<comment type="similarity">
    <text evidence="1">Belongs to the disease resistance NB-LRR family.</text>
</comment>
<keyword evidence="2" id="KW-0433">Leucine-rich repeat</keyword>
<evidence type="ECO:0000256" key="4">
    <source>
        <dbReference type="ARBA" id="ARBA00022741"/>
    </source>
</evidence>
<sequence>MEATGVSLGKAALGGALSYASSKVAEEVALQLGVERDVNFIRDELQMMQSFLMTADEEQSQNKVLTTWVRQIGVLAYKVEDSLMDFGLHSEKKPFLGCIPRDPGDRRRIAKEVKELRAKVEDVSDRNLRYRLIKERSRSKLTAAEEQARIAATAMFGIKEAKFDIDKVRIATFEQERSSEVDLCKLITSNAVDLRVISVWGTSGDVGKTSSIKEVYDDPEVLKRFGFFAWIRLMHPFNPQEFLWSMVRQFYENSRDEVGKAEQETSVGANVLSKMEKMDQSDLIRVFNAQLCSNSYLVVINDLSTIEEWHCIKKYFPDNKKQSRIIVSTQQVEIASLCPEKPYQVSELKQFSSDQTIFLFHKKDSEEQAGMGSLSVVMFEINEEAMDADAEMEKLKAMHESCSAEPISDSNNATTTEKNMAMLPGEIHEEDEEPKNAGEEKVHNSTARKKANRDRTLALADEVLCGREKETFDIIKLVGQPDNNQGCKVISVWGTDGTGKTTFVRHIYQSPQLGGWKRAWVTASRPFNHEVLLRTLALQLLYTIQEDPAESTREQQKSISVMKLKELKEELARLLKLQRCLIVLDDISSALEWDVIKSCLDNAGRIIVTTREENIARHCSRVYKNIYSLDGLKDDAALDLFIKKVFKYNIENNKLGPVMREEARATLQKCAGLPLAISTVGEFLATKRKTDVEWRMMNDCINTELDMNPELRTTVLMRRTIKTTLMRNFNSLPYHLKFAFLYLSIFPENHRIRWGRLVRRWIAEGYSRDMHGMAAAELCQTYFDELLNRNMILPKEGVDHYSQKIKYCQLHDIIGEIFISKAREENLVFTLEEGCCLSDTEGAIRHLVIGYNWKRDESVLPSMLDLSHVRSLTVFGEWRPFFISDNMRFLRVLDLEDTSGLRDHHLDQIGQLRHLKYLSLRGCHNILCLPSSLCNLRNLETLDVRGTRIYELPTTITNLQKLQHLRADGYQNSDNVKGEDDIVNKYEGYTDRFSACQTCHLFLRPHMLDAGLNRHDIFNICRFKKVDVGGVVLPRGIDKLKALHALGVVDVSHRNGKATLKELGKLSQLRKLKVAGMRYRNSTELWSAIAGHNQLLSLSVEAEEEGCQLDGCFSEGLVPPSSLESLTLVGHLVSATEWTHKLQNLSKLVLESSRLDRDDDIQTIGFLPKLAVLRLKYNSFIGTQLCFERSYFPSLMVLEFDGLNSLEWMLFEEGVMPKLELLQVGGCSKLNAFSGLPGLTSLKEIQLARHGVPENVTKQVQKQVAEVRGCSGRHGLPLLVTINRSG</sequence>
<feature type="domain" description="NB-ARC" evidence="8">
    <location>
        <begin position="186"/>
        <end position="366"/>
    </location>
</feature>
<evidence type="ECO:0000256" key="1">
    <source>
        <dbReference type="ARBA" id="ARBA00008894"/>
    </source>
</evidence>
<keyword evidence="4" id="KW-0547">Nucleotide-binding</keyword>
<dbReference type="RefSeq" id="XP_044407299.1">
    <property type="nucleotide sequence ID" value="XM_044551364.1"/>
</dbReference>
<dbReference type="SUPFAM" id="SSF52058">
    <property type="entry name" value="L domain-like"/>
    <property type="match status" value="1"/>
</dbReference>
<reference evidence="12" key="2">
    <citation type="submission" date="2018-10" db="UniProtKB">
        <authorList>
            <consortium name="EnsemblPlants"/>
        </authorList>
    </citation>
    <scope>IDENTIFICATION</scope>
</reference>
<feature type="domain" description="Disease resistance R13L4/SHOC-2-like LRR" evidence="11">
    <location>
        <begin position="868"/>
        <end position="970"/>
    </location>
</feature>
<dbReference type="Gene3D" id="3.40.50.300">
    <property type="entry name" value="P-loop containing nucleotide triphosphate hydrolases"/>
    <property type="match status" value="2"/>
</dbReference>
<dbReference type="Pfam" id="PF00931">
    <property type="entry name" value="NB-ARC"/>
    <property type="match status" value="2"/>
</dbReference>
<dbReference type="PANTHER" id="PTHR23155:SF1114">
    <property type="entry name" value="OS02G0475500 PROTEIN"/>
    <property type="match status" value="1"/>
</dbReference>
<dbReference type="InterPro" id="IPR044974">
    <property type="entry name" value="Disease_R_plants"/>
</dbReference>
<dbReference type="GO" id="GO:0043531">
    <property type="term" value="F:ADP binding"/>
    <property type="evidence" value="ECO:0007669"/>
    <property type="project" value="InterPro"/>
</dbReference>
<evidence type="ECO:0000256" key="6">
    <source>
        <dbReference type="ARBA" id="ARBA00023054"/>
    </source>
</evidence>